<dbReference type="Gene3D" id="3.40.50.300">
    <property type="entry name" value="P-loop containing nucleotide triphosphate hydrolases"/>
    <property type="match status" value="2"/>
</dbReference>
<dbReference type="SMART" id="SM00487">
    <property type="entry name" value="DEXDc"/>
    <property type="match status" value="1"/>
</dbReference>
<dbReference type="RefSeq" id="WP_390197895.1">
    <property type="nucleotide sequence ID" value="NZ_JBHSDV010000001.1"/>
</dbReference>
<evidence type="ECO:0000256" key="2">
    <source>
        <dbReference type="ARBA" id="ARBA00022801"/>
    </source>
</evidence>
<dbReference type="InterPro" id="IPR011545">
    <property type="entry name" value="DEAD/DEAH_box_helicase_dom"/>
</dbReference>
<evidence type="ECO:0000256" key="4">
    <source>
        <dbReference type="ARBA" id="ARBA00022840"/>
    </source>
</evidence>
<comment type="caution">
    <text evidence="8">The sequence shown here is derived from an EMBL/GenBank/DDBJ whole genome shotgun (WGS) entry which is preliminary data.</text>
</comment>
<dbReference type="PROSITE" id="PS51192">
    <property type="entry name" value="HELICASE_ATP_BIND_1"/>
    <property type="match status" value="1"/>
</dbReference>
<dbReference type="PANTHER" id="PTHR13710:SF84">
    <property type="entry name" value="ATP-DEPENDENT DNA HELICASE RECS-RELATED"/>
    <property type="match status" value="1"/>
</dbReference>
<accession>A0ABV8VY08</accession>
<dbReference type="PROSITE" id="PS00690">
    <property type="entry name" value="DEAH_ATP_HELICASE"/>
    <property type="match status" value="1"/>
</dbReference>
<dbReference type="InterPro" id="IPR004589">
    <property type="entry name" value="DNA_helicase_ATP-dep_RecQ"/>
</dbReference>
<dbReference type="Proteomes" id="UP001595880">
    <property type="component" value="Unassembled WGS sequence"/>
</dbReference>
<dbReference type="Pfam" id="PF00271">
    <property type="entry name" value="Helicase_C"/>
    <property type="match status" value="1"/>
</dbReference>
<evidence type="ECO:0000313" key="9">
    <source>
        <dbReference type="Proteomes" id="UP001595880"/>
    </source>
</evidence>
<evidence type="ECO:0000313" key="8">
    <source>
        <dbReference type="EMBL" id="MFC4387688.1"/>
    </source>
</evidence>
<keyword evidence="4" id="KW-0067">ATP-binding</keyword>
<sequence>MLENNLEKYLKKYFGYDSFREGQKEIIESVLQQQHTLAVLPTGSGKSICYQLPAMILNQLVIVVSPLLSLMTDQVKELKAFGMKDVAAMNSFISYNEKKYILNNLSKFRIVFCSPEMLQNSHVIKKLQTIQIGLFVIDEAHCLSQWGYDFRPDYLRLTEIHRLLNNPPILALSATATEEVRTDIINILRLKKYQLFVYPIDKANISYIVRKTTHPDQKKQDIVELLKQYPVPTMIYFSSRLETERISSYLKSELPSLRIAFYHGGLDTTDRIVIQQQFMANQLDIVCCTSAFGMGINKPDVRLVIHYHIPSQLESFIQEVGRCGRDGKSSVSVTLFHDSDKRIPYHLIQSELPDVTHVRVVLERARRENMLHVSLLEDIFLQTSDNNESQWRFLRYHLEQLHLIEKETIKLNNNNTSDFINYIEKIISSRRDYKMKKLSEMLDWIDTSDCRREKLFDPFQEEIQKLESMCCDQCGFNWDFWKPDKIKTNEYRRTWEQMLADKLLQSI</sequence>
<dbReference type="SUPFAM" id="SSF52540">
    <property type="entry name" value="P-loop containing nucleoside triphosphate hydrolases"/>
    <property type="match status" value="1"/>
</dbReference>
<evidence type="ECO:0000256" key="5">
    <source>
        <dbReference type="ARBA" id="ARBA00023125"/>
    </source>
</evidence>
<keyword evidence="2 8" id="KW-0378">Hydrolase</keyword>
<proteinExistence type="predicted"/>
<feature type="domain" description="Helicase C-terminal" evidence="7">
    <location>
        <begin position="217"/>
        <end position="366"/>
    </location>
</feature>
<dbReference type="InterPro" id="IPR001650">
    <property type="entry name" value="Helicase_C-like"/>
</dbReference>
<dbReference type="NCBIfam" id="TIGR00614">
    <property type="entry name" value="recQ_fam"/>
    <property type="match status" value="1"/>
</dbReference>
<evidence type="ECO:0000259" key="6">
    <source>
        <dbReference type="PROSITE" id="PS51192"/>
    </source>
</evidence>
<protein>
    <submittedName>
        <fullName evidence="8">RecQ family ATP-dependent DNA helicase</fullName>
        <ecNumber evidence="8">3.6.4.12</ecNumber>
    </submittedName>
</protein>
<gene>
    <name evidence="8" type="ORF">ACFOZ1_07655</name>
</gene>
<dbReference type="PROSITE" id="PS51194">
    <property type="entry name" value="HELICASE_CTER"/>
    <property type="match status" value="1"/>
</dbReference>
<keyword evidence="1" id="KW-0547">Nucleotide-binding</keyword>
<dbReference type="EMBL" id="JBHSDV010000001">
    <property type="protein sequence ID" value="MFC4387688.1"/>
    <property type="molecule type" value="Genomic_DNA"/>
</dbReference>
<dbReference type="CDD" id="cd17920">
    <property type="entry name" value="DEXHc_RecQ"/>
    <property type="match status" value="1"/>
</dbReference>
<dbReference type="InterPro" id="IPR027417">
    <property type="entry name" value="P-loop_NTPase"/>
</dbReference>
<dbReference type="InterPro" id="IPR002464">
    <property type="entry name" value="DNA/RNA_helicase_DEAH_CS"/>
</dbReference>
<evidence type="ECO:0000256" key="1">
    <source>
        <dbReference type="ARBA" id="ARBA00022741"/>
    </source>
</evidence>
<keyword evidence="5" id="KW-0238">DNA-binding</keyword>
<evidence type="ECO:0000259" key="7">
    <source>
        <dbReference type="PROSITE" id="PS51194"/>
    </source>
</evidence>
<dbReference type="Pfam" id="PF00270">
    <property type="entry name" value="DEAD"/>
    <property type="match status" value="1"/>
</dbReference>
<reference evidence="9" key="1">
    <citation type="journal article" date="2019" name="Int. J. Syst. Evol. Microbiol.">
        <title>The Global Catalogue of Microorganisms (GCM) 10K type strain sequencing project: providing services to taxonomists for standard genome sequencing and annotation.</title>
        <authorList>
            <consortium name="The Broad Institute Genomics Platform"/>
            <consortium name="The Broad Institute Genome Sequencing Center for Infectious Disease"/>
            <person name="Wu L."/>
            <person name="Ma J."/>
        </authorList>
    </citation>
    <scope>NUCLEOTIDE SEQUENCE [LARGE SCALE GENOMIC DNA]</scope>
    <source>
        <strain evidence="9">KACC 14058</strain>
    </source>
</reference>
<evidence type="ECO:0000256" key="3">
    <source>
        <dbReference type="ARBA" id="ARBA00022806"/>
    </source>
</evidence>
<dbReference type="GO" id="GO:0003678">
    <property type="term" value="F:DNA helicase activity"/>
    <property type="evidence" value="ECO:0007669"/>
    <property type="project" value="UniProtKB-EC"/>
</dbReference>
<name>A0ABV8VY08_9BACI</name>
<dbReference type="SMART" id="SM00490">
    <property type="entry name" value="HELICc"/>
    <property type="match status" value="1"/>
</dbReference>
<dbReference type="InterPro" id="IPR014001">
    <property type="entry name" value="Helicase_ATP-bd"/>
</dbReference>
<keyword evidence="9" id="KW-1185">Reference proteome</keyword>
<dbReference type="PANTHER" id="PTHR13710">
    <property type="entry name" value="DNA HELICASE RECQ FAMILY MEMBER"/>
    <property type="match status" value="1"/>
</dbReference>
<dbReference type="EC" id="3.6.4.12" evidence="8"/>
<feature type="domain" description="Helicase ATP-binding" evidence="6">
    <location>
        <begin position="27"/>
        <end position="194"/>
    </location>
</feature>
<dbReference type="GO" id="GO:0016787">
    <property type="term" value="F:hydrolase activity"/>
    <property type="evidence" value="ECO:0007669"/>
    <property type="project" value="UniProtKB-KW"/>
</dbReference>
<keyword evidence="3 8" id="KW-0347">Helicase</keyword>
<organism evidence="8 9">
    <name type="scientific">Gracilibacillus marinus</name>
    <dbReference type="NCBI Taxonomy" id="630535"/>
    <lineage>
        <taxon>Bacteria</taxon>
        <taxon>Bacillati</taxon>
        <taxon>Bacillota</taxon>
        <taxon>Bacilli</taxon>
        <taxon>Bacillales</taxon>
        <taxon>Bacillaceae</taxon>
        <taxon>Gracilibacillus</taxon>
    </lineage>
</organism>